<proteinExistence type="predicted"/>
<gene>
    <name evidence="1" type="ORF">PSYICH_LOCUS7426</name>
</gene>
<dbReference type="Proteomes" id="UP001153636">
    <property type="component" value="Chromosome 2"/>
</dbReference>
<dbReference type="OrthoDB" id="414982at2759"/>
<reference evidence="1" key="1">
    <citation type="submission" date="2022-01" db="EMBL/GenBank/DDBJ databases">
        <authorList>
            <person name="King R."/>
        </authorList>
    </citation>
    <scope>NUCLEOTIDE SEQUENCE</scope>
</reference>
<protein>
    <submittedName>
        <fullName evidence="1">Uncharacterized protein</fullName>
    </submittedName>
</protein>
<sequence>MNSRLSTFAPYLENFLNLRSQFAKLFEDHYKLLTKKGIMPYDYFDSFERFNETCFPPIDAFYNTLENKPCSRRMYLRAQDIWSKFLCRNLGDYNIKTDILLLADVFEPFRSSSHKFTV</sequence>
<keyword evidence="2" id="KW-1185">Reference proteome</keyword>
<dbReference type="EMBL" id="OV651814">
    <property type="protein sequence ID" value="CAH1106735.1"/>
    <property type="molecule type" value="Genomic_DNA"/>
</dbReference>
<dbReference type="AlphaFoldDB" id="A0A9P0CVR1"/>
<evidence type="ECO:0000313" key="1">
    <source>
        <dbReference type="EMBL" id="CAH1106735.1"/>
    </source>
</evidence>
<organism evidence="1 2">
    <name type="scientific">Psylliodes chrysocephalus</name>
    <dbReference type="NCBI Taxonomy" id="3402493"/>
    <lineage>
        <taxon>Eukaryota</taxon>
        <taxon>Metazoa</taxon>
        <taxon>Ecdysozoa</taxon>
        <taxon>Arthropoda</taxon>
        <taxon>Hexapoda</taxon>
        <taxon>Insecta</taxon>
        <taxon>Pterygota</taxon>
        <taxon>Neoptera</taxon>
        <taxon>Endopterygota</taxon>
        <taxon>Coleoptera</taxon>
        <taxon>Polyphaga</taxon>
        <taxon>Cucujiformia</taxon>
        <taxon>Chrysomeloidea</taxon>
        <taxon>Chrysomelidae</taxon>
        <taxon>Galerucinae</taxon>
        <taxon>Alticini</taxon>
        <taxon>Psylliodes</taxon>
    </lineage>
</organism>
<evidence type="ECO:0000313" key="2">
    <source>
        <dbReference type="Proteomes" id="UP001153636"/>
    </source>
</evidence>
<name>A0A9P0CVR1_9CUCU</name>
<accession>A0A9P0CVR1</accession>